<name>L7IWV8_PYRO1</name>
<comment type="pathway">
    <text evidence="3">Amine and polyamine biosynthesis; betaine biosynthesis via choline pathway; betaine aldehyde from choline (monooxygenase route): step 1/1.</text>
</comment>
<gene>
    <name evidence="16" type="ORF">OOW_P131scaffold01316g11</name>
</gene>
<evidence type="ECO:0000256" key="10">
    <source>
        <dbReference type="ARBA" id="ARBA00023004"/>
    </source>
</evidence>
<comment type="function">
    <text evidence="2">Catalyzes the first step of the osmoprotectant glycine betaine synthesis.</text>
</comment>
<dbReference type="EC" id="1.14.15.7" evidence="5"/>
<evidence type="ECO:0000256" key="7">
    <source>
        <dbReference type="ARBA" id="ARBA00022714"/>
    </source>
</evidence>
<evidence type="ECO:0000256" key="14">
    <source>
        <dbReference type="SAM" id="MobiDB-lite"/>
    </source>
</evidence>
<dbReference type="Gene3D" id="2.102.10.10">
    <property type="entry name" value="Rieske [2Fe-2S] iron-sulphur domain"/>
    <property type="match status" value="1"/>
</dbReference>
<comment type="catalytic activity">
    <reaction evidence="13">
        <text>choline + 2 reduced [2Fe-2S]-[ferredoxin] + O2 + 2 H(+) = betaine aldehyde hydrate + 2 oxidized [2Fe-2S]-[ferredoxin] + H2O</text>
        <dbReference type="Rhea" id="RHEA:17769"/>
        <dbReference type="Rhea" id="RHEA-COMP:10000"/>
        <dbReference type="Rhea" id="RHEA-COMP:10001"/>
        <dbReference type="ChEBI" id="CHEBI:15354"/>
        <dbReference type="ChEBI" id="CHEBI:15377"/>
        <dbReference type="ChEBI" id="CHEBI:15378"/>
        <dbReference type="ChEBI" id="CHEBI:15379"/>
        <dbReference type="ChEBI" id="CHEBI:15870"/>
        <dbReference type="ChEBI" id="CHEBI:33737"/>
        <dbReference type="ChEBI" id="CHEBI:33738"/>
        <dbReference type="EC" id="1.14.15.7"/>
    </reaction>
</comment>
<evidence type="ECO:0000256" key="9">
    <source>
        <dbReference type="ARBA" id="ARBA00023002"/>
    </source>
</evidence>
<dbReference type="PANTHER" id="PTHR43756">
    <property type="entry name" value="CHOLINE MONOOXYGENASE, CHLOROPLASTIC"/>
    <property type="match status" value="1"/>
</dbReference>
<evidence type="ECO:0000256" key="5">
    <source>
        <dbReference type="ARBA" id="ARBA00012763"/>
    </source>
</evidence>
<comment type="similarity">
    <text evidence="4">Belongs to the choline monooxygenase family.</text>
</comment>
<dbReference type="PROSITE" id="PS00570">
    <property type="entry name" value="RING_HYDROXYL_ALPHA"/>
    <property type="match status" value="1"/>
</dbReference>
<keyword evidence="7" id="KW-0001">2Fe-2S</keyword>
<dbReference type="Pfam" id="PF00848">
    <property type="entry name" value="Ring_hydroxyl_A"/>
    <property type="match status" value="1"/>
</dbReference>
<feature type="domain" description="Rieske" evidence="15">
    <location>
        <begin position="54"/>
        <end position="164"/>
    </location>
</feature>
<feature type="region of interest" description="Disordered" evidence="14">
    <location>
        <begin position="1"/>
        <end position="26"/>
    </location>
</feature>
<comment type="cofactor">
    <cofactor evidence="1">
        <name>Fe cation</name>
        <dbReference type="ChEBI" id="CHEBI:24875"/>
    </cofactor>
</comment>
<dbReference type="GO" id="GO:0005506">
    <property type="term" value="F:iron ion binding"/>
    <property type="evidence" value="ECO:0007669"/>
    <property type="project" value="InterPro"/>
</dbReference>
<dbReference type="PRINTS" id="PR00090">
    <property type="entry name" value="RNGDIOXGNASE"/>
</dbReference>
<dbReference type="Pfam" id="PF00355">
    <property type="entry name" value="Rieske"/>
    <property type="match status" value="1"/>
</dbReference>
<keyword evidence="9" id="KW-0560">Oxidoreductase</keyword>
<evidence type="ECO:0000256" key="11">
    <source>
        <dbReference type="ARBA" id="ARBA00023014"/>
    </source>
</evidence>
<dbReference type="PROSITE" id="PS51296">
    <property type="entry name" value="RIESKE"/>
    <property type="match status" value="1"/>
</dbReference>
<dbReference type="SUPFAM" id="SSF50022">
    <property type="entry name" value="ISP domain"/>
    <property type="match status" value="1"/>
</dbReference>
<evidence type="ECO:0000313" key="16">
    <source>
        <dbReference type="EMBL" id="ELQ60059.1"/>
    </source>
</evidence>
<dbReference type="InterPro" id="IPR001663">
    <property type="entry name" value="Rng_hydr_dOase-A"/>
</dbReference>
<dbReference type="GO" id="GO:0051537">
    <property type="term" value="F:2 iron, 2 sulfur cluster binding"/>
    <property type="evidence" value="ECO:0007669"/>
    <property type="project" value="UniProtKB-KW"/>
</dbReference>
<feature type="compositionally biased region" description="Low complexity" evidence="14">
    <location>
        <begin position="14"/>
        <end position="23"/>
    </location>
</feature>
<dbReference type="AlphaFoldDB" id="L7IWV8"/>
<evidence type="ECO:0000256" key="4">
    <source>
        <dbReference type="ARBA" id="ARBA00010848"/>
    </source>
</evidence>
<dbReference type="SUPFAM" id="SSF55961">
    <property type="entry name" value="Bet v1-like"/>
    <property type="match status" value="1"/>
</dbReference>
<dbReference type="GO" id="GO:0019285">
    <property type="term" value="P:glycine betaine biosynthetic process from choline"/>
    <property type="evidence" value="ECO:0007669"/>
    <property type="project" value="UniProtKB-UniPathway"/>
</dbReference>
<dbReference type="InterPro" id="IPR015879">
    <property type="entry name" value="Ring_hydroxy_dOase_asu_C_dom"/>
</dbReference>
<evidence type="ECO:0000256" key="1">
    <source>
        <dbReference type="ARBA" id="ARBA00001962"/>
    </source>
</evidence>
<dbReference type="InterPro" id="IPR017941">
    <property type="entry name" value="Rieske_2Fe-2S"/>
</dbReference>
<dbReference type="Gene3D" id="3.90.380.10">
    <property type="entry name" value="Naphthalene 1,2-dioxygenase Alpha Subunit, Chain A, domain 1"/>
    <property type="match status" value="2"/>
</dbReference>
<dbReference type="EMBL" id="JH794803">
    <property type="protein sequence ID" value="ELQ60059.1"/>
    <property type="molecule type" value="Genomic_DNA"/>
</dbReference>
<proteinExistence type="inferred from homology"/>
<dbReference type="InterPro" id="IPR036922">
    <property type="entry name" value="Rieske_2Fe-2S_sf"/>
</dbReference>
<evidence type="ECO:0000256" key="2">
    <source>
        <dbReference type="ARBA" id="ARBA00002149"/>
    </source>
</evidence>
<evidence type="ECO:0000256" key="13">
    <source>
        <dbReference type="ARBA" id="ARBA00049097"/>
    </source>
</evidence>
<dbReference type="CDD" id="cd03469">
    <property type="entry name" value="Rieske_RO_Alpha_N"/>
    <property type="match status" value="1"/>
</dbReference>
<evidence type="ECO:0000256" key="8">
    <source>
        <dbReference type="ARBA" id="ARBA00022723"/>
    </source>
</evidence>
<dbReference type="CDD" id="cd00680">
    <property type="entry name" value="RHO_alpha_C"/>
    <property type="match status" value="1"/>
</dbReference>
<dbReference type="PANTHER" id="PTHR43756:SF5">
    <property type="entry name" value="CHOLINE MONOOXYGENASE, CHLOROPLASTIC"/>
    <property type="match status" value="1"/>
</dbReference>
<sequence>MSLFRSFFGKPADDASSQTSQSSEKSPVRALPASWYTSQDMYSLERRAIFSRKWLLTTHKARIPNPGDWVKYNVAGYQFVIVRDRKDGEIHAMHNICRHRAFPVVTKEEGNSYVFSCKYHGWSYGLKGNLAKAPGYQEIPGFDRAQNGLFPIHVHVDCNGFVWVNMDAGEKPEIAWDDDFLGIDRQERFQHYNFDDYVYDHQWDMEGDWNWKILADNYNECYHCPTSHPDIPSIADLNSYYVNTEKAYIQHFGEPTEEQIANGFRVAATYFWPNASMNVSKPHFFMIQRFVPLGPSKSQMRYEVYRNKNSSDADFKTISDMYKRIMSEDKYLCANAQKNIDAGVFVNGELHPDLEKGPLFFQKTVREVVTEHWEKEQRDNGGEEIWPARQKVSEKGIGEATKQDDNFCKMVESCGRAKAGSMDEGRRMCLDEAIAF</sequence>
<evidence type="ECO:0000259" key="15">
    <source>
        <dbReference type="PROSITE" id="PS51296"/>
    </source>
</evidence>
<keyword evidence="10" id="KW-0408">Iron</keyword>
<keyword evidence="8" id="KW-0479">Metal-binding</keyword>
<evidence type="ECO:0000256" key="6">
    <source>
        <dbReference type="ARBA" id="ARBA00014931"/>
    </source>
</evidence>
<keyword evidence="16" id="KW-0503">Monooxygenase</keyword>
<dbReference type="UniPathway" id="UPA00529">
    <property type="reaction ID" value="UER00430"/>
</dbReference>
<keyword evidence="11" id="KW-0411">Iron-sulfur</keyword>
<keyword evidence="12" id="KW-0520">NAD</keyword>
<evidence type="ECO:0000256" key="3">
    <source>
        <dbReference type="ARBA" id="ARBA00004866"/>
    </source>
</evidence>
<dbReference type="InterPro" id="IPR015881">
    <property type="entry name" value="ARHD_Rieske_2Fe_2S"/>
</dbReference>
<evidence type="ECO:0000256" key="12">
    <source>
        <dbReference type="ARBA" id="ARBA00023027"/>
    </source>
</evidence>
<protein>
    <recommendedName>
        <fullName evidence="6">Choline monooxygenase, chloroplastic</fullName>
        <ecNumber evidence="5">1.14.15.7</ecNumber>
    </recommendedName>
</protein>
<reference evidence="16" key="1">
    <citation type="journal article" date="2012" name="PLoS Genet.">
        <title>Comparative analysis of the genomes of two field isolates of the rice blast fungus Magnaporthe oryzae.</title>
        <authorList>
            <person name="Xue M."/>
            <person name="Yang J."/>
            <person name="Li Z."/>
            <person name="Hu S."/>
            <person name="Yao N."/>
            <person name="Dean R.A."/>
            <person name="Zhao W."/>
            <person name="Shen M."/>
            <person name="Zhang H."/>
            <person name="Li C."/>
            <person name="Liu L."/>
            <person name="Cao L."/>
            <person name="Xu X."/>
            <person name="Xing Y."/>
            <person name="Hsiang T."/>
            <person name="Zhang Z."/>
            <person name="Xu J.R."/>
            <person name="Peng Y.L."/>
        </authorList>
    </citation>
    <scope>NUCLEOTIDE SEQUENCE [LARGE SCALE GENOMIC DNA]</scope>
    <source>
        <strain evidence="16">P131</strain>
    </source>
</reference>
<organism>
    <name type="scientific">Pyricularia oryzae (strain P131)</name>
    <name type="common">Rice blast fungus</name>
    <name type="synonym">Magnaporthe oryzae</name>
    <dbReference type="NCBI Taxonomy" id="1143193"/>
    <lineage>
        <taxon>Eukaryota</taxon>
        <taxon>Fungi</taxon>
        <taxon>Dikarya</taxon>
        <taxon>Ascomycota</taxon>
        <taxon>Pezizomycotina</taxon>
        <taxon>Sordariomycetes</taxon>
        <taxon>Sordariomycetidae</taxon>
        <taxon>Magnaporthales</taxon>
        <taxon>Pyriculariaceae</taxon>
        <taxon>Pyricularia</taxon>
    </lineage>
</organism>
<dbReference type="GO" id="GO:0019133">
    <property type="term" value="F:choline monooxygenase activity"/>
    <property type="evidence" value="ECO:0007669"/>
    <property type="project" value="UniProtKB-EC"/>
</dbReference>
<accession>L7IWV8</accession>